<feature type="compositionally biased region" description="Basic and acidic residues" evidence="1">
    <location>
        <begin position="27"/>
        <end position="37"/>
    </location>
</feature>
<protein>
    <submittedName>
        <fullName evidence="3">Uncharacterized protein LOC115881413 isoform X1</fullName>
    </submittedName>
</protein>
<feature type="compositionally biased region" description="Basic and acidic residues" evidence="1">
    <location>
        <begin position="10"/>
        <end position="19"/>
    </location>
</feature>
<name>A0A6J2XUM0_SITOR</name>
<keyword evidence="2" id="KW-1185">Reference proteome</keyword>
<organism evidence="2 3">
    <name type="scientific">Sitophilus oryzae</name>
    <name type="common">Rice weevil</name>
    <name type="synonym">Curculio oryzae</name>
    <dbReference type="NCBI Taxonomy" id="7048"/>
    <lineage>
        <taxon>Eukaryota</taxon>
        <taxon>Metazoa</taxon>
        <taxon>Ecdysozoa</taxon>
        <taxon>Arthropoda</taxon>
        <taxon>Hexapoda</taxon>
        <taxon>Insecta</taxon>
        <taxon>Pterygota</taxon>
        <taxon>Neoptera</taxon>
        <taxon>Endopterygota</taxon>
        <taxon>Coleoptera</taxon>
        <taxon>Polyphaga</taxon>
        <taxon>Cucujiformia</taxon>
        <taxon>Curculionidae</taxon>
        <taxon>Dryophthorinae</taxon>
        <taxon>Sitophilus</taxon>
    </lineage>
</organism>
<feature type="region of interest" description="Disordered" evidence="1">
    <location>
        <begin position="386"/>
        <end position="442"/>
    </location>
</feature>
<feature type="compositionally biased region" description="Basic residues" evidence="1">
    <location>
        <begin position="67"/>
        <end position="81"/>
    </location>
</feature>
<dbReference type="PANTHER" id="PTHR34239:SF2">
    <property type="entry name" value="TRANSPOSABLE ELEMENT P TRANSPOSASE_THAP9 CONSERVED DOMAIN-CONTAINING PROTEIN"/>
    <property type="match status" value="1"/>
</dbReference>
<dbReference type="RefSeq" id="XP_030754731.1">
    <property type="nucleotide sequence ID" value="XM_030898871.1"/>
</dbReference>
<reference evidence="3" key="1">
    <citation type="submission" date="2025-08" db="UniProtKB">
        <authorList>
            <consortium name="RefSeq"/>
        </authorList>
    </citation>
    <scope>IDENTIFICATION</scope>
    <source>
        <tissue evidence="3">Gonads</tissue>
    </source>
</reference>
<feature type="region of interest" description="Disordered" evidence="1">
    <location>
        <begin position="1"/>
        <end position="119"/>
    </location>
</feature>
<dbReference type="OrthoDB" id="6781892at2759"/>
<evidence type="ECO:0000313" key="3">
    <source>
        <dbReference type="RefSeq" id="XP_030754731.1"/>
    </source>
</evidence>
<dbReference type="GeneID" id="115881413"/>
<proteinExistence type="predicted"/>
<evidence type="ECO:0000256" key="1">
    <source>
        <dbReference type="SAM" id="MobiDB-lite"/>
    </source>
</evidence>
<feature type="compositionally biased region" description="Basic and acidic residues" evidence="1">
    <location>
        <begin position="418"/>
        <end position="434"/>
    </location>
</feature>
<evidence type="ECO:0000313" key="2">
    <source>
        <dbReference type="Proteomes" id="UP000504635"/>
    </source>
</evidence>
<dbReference type="InParanoid" id="A0A6J2XUM0"/>
<dbReference type="AlphaFoldDB" id="A0A6J2XUM0"/>
<dbReference type="KEGG" id="soy:115881413"/>
<dbReference type="Proteomes" id="UP000504635">
    <property type="component" value="Unplaced"/>
</dbReference>
<gene>
    <name evidence="3" type="primary">LOC115881413</name>
</gene>
<feature type="compositionally biased region" description="Basic and acidic residues" evidence="1">
    <location>
        <begin position="46"/>
        <end position="66"/>
    </location>
</feature>
<dbReference type="PANTHER" id="PTHR34239">
    <property type="entry name" value="APPLE DOMAIN-CONTAINING PROTEIN"/>
    <property type="match status" value="1"/>
</dbReference>
<accession>A0A6J2XUM0</accession>
<sequence length="442" mass="50654">MGKRNRSKSRNKENRDLRAKLHKRNRQRDEICHHNYRDSCSPSEAGSRKSKECPAPRGRDSFYERRSRSRYRRSRSPRSRSLRTTSNRSPRHTSPPVTRCRSKTPSRSTRYKAVCSRERDSRSPSVAISLYSRSNTDFLASETNNPSPDGRNLSGAASYSNVLQPIISENSEQDEIVPSELVESEEISNEVRNILGPDPTMKPKSNFSLHKAVKPIWEHILNFGLPKEESDKLLDKYEIPEGCRFLTPPRLNPELEASMSNLQTARDQAHLNYQIQLGKVLVALGPSLNTILEGERDIPKAIRDRLLTSVADSGRMICKVVNEMSQKRRQLISPLMNKQIKGIVEKCPPGEFLFGPNLGEKIQTAKSMEKVVKDIRVSQYHKYRPLSNISPLQKRKKGGERSHTTIRGQLNRRRPAYRRRDGRPPKGRPSDPQKRTSNFRNQ</sequence>